<evidence type="ECO:0000256" key="3">
    <source>
        <dbReference type="ARBA" id="ARBA00023002"/>
    </source>
</evidence>
<keyword evidence="4 5" id="KW-0642">Proline metabolism</keyword>
<dbReference type="AlphaFoldDB" id="A0A8X7CGK8"/>
<dbReference type="InterPro" id="IPR002872">
    <property type="entry name" value="Proline_DH_dom"/>
</dbReference>
<gene>
    <name evidence="7" type="primary">Prodh</name>
    <name evidence="7" type="ORF">TNIN_343571</name>
</gene>
<feature type="domain" description="Proline dehydrogenase" evidence="6">
    <location>
        <begin position="24"/>
        <end position="59"/>
    </location>
</feature>
<keyword evidence="5" id="KW-0285">Flavoprotein</keyword>
<dbReference type="PANTHER" id="PTHR13914:SF0">
    <property type="entry name" value="PROLINE DEHYDROGENASE 1, MITOCHONDRIAL"/>
    <property type="match status" value="1"/>
</dbReference>
<comment type="catalytic activity">
    <reaction evidence="5">
        <text>L-proline + a quinone = (S)-1-pyrroline-5-carboxylate + a quinol + H(+)</text>
        <dbReference type="Rhea" id="RHEA:23784"/>
        <dbReference type="ChEBI" id="CHEBI:15378"/>
        <dbReference type="ChEBI" id="CHEBI:17388"/>
        <dbReference type="ChEBI" id="CHEBI:24646"/>
        <dbReference type="ChEBI" id="CHEBI:60039"/>
        <dbReference type="ChEBI" id="CHEBI:132124"/>
        <dbReference type="EC" id="1.5.5.2"/>
    </reaction>
</comment>
<protein>
    <recommendedName>
        <fullName evidence="5">Proline dehydrogenase</fullName>
        <ecNumber evidence="5">1.5.5.2</ecNumber>
    </recommendedName>
</protein>
<dbReference type="Gene3D" id="3.20.20.220">
    <property type="match status" value="1"/>
</dbReference>
<dbReference type="GO" id="GO:0071949">
    <property type="term" value="F:FAD binding"/>
    <property type="evidence" value="ECO:0007669"/>
    <property type="project" value="TreeGrafter"/>
</dbReference>
<comment type="pathway">
    <text evidence="1">Amino-acid degradation; L-proline degradation into L-glutamate; L-glutamate from L-proline: step 1/2.</text>
</comment>
<dbReference type="OrthoDB" id="5464at2759"/>
<evidence type="ECO:0000259" key="6">
    <source>
        <dbReference type="Pfam" id="PF01619"/>
    </source>
</evidence>
<evidence type="ECO:0000256" key="2">
    <source>
        <dbReference type="ARBA" id="ARBA00005869"/>
    </source>
</evidence>
<evidence type="ECO:0000256" key="5">
    <source>
        <dbReference type="RuleBase" id="RU364054"/>
    </source>
</evidence>
<dbReference type="Pfam" id="PF01619">
    <property type="entry name" value="Pro_dh"/>
    <property type="match status" value="1"/>
</dbReference>
<dbReference type="Proteomes" id="UP000886998">
    <property type="component" value="Unassembled WGS sequence"/>
</dbReference>
<evidence type="ECO:0000256" key="4">
    <source>
        <dbReference type="ARBA" id="ARBA00023062"/>
    </source>
</evidence>
<keyword evidence="5" id="KW-0274">FAD</keyword>
<dbReference type="InterPro" id="IPR029041">
    <property type="entry name" value="FAD-linked_oxidoreductase-like"/>
</dbReference>
<keyword evidence="8" id="KW-1185">Reference proteome</keyword>
<name>A0A8X7CGK8_9ARAC</name>
<organism evidence="7 8">
    <name type="scientific">Trichonephila inaurata madagascariensis</name>
    <dbReference type="NCBI Taxonomy" id="2747483"/>
    <lineage>
        <taxon>Eukaryota</taxon>
        <taxon>Metazoa</taxon>
        <taxon>Ecdysozoa</taxon>
        <taxon>Arthropoda</taxon>
        <taxon>Chelicerata</taxon>
        <taxon>Arachnida</taxon>
        <taxon>Araneae</taxon>
        <taxon>Araneomorphae</taxon>
        <taxon>Entelegynae</taxon>
        <taxon>Araneoidea</taxon>
        <taxon>Nephilidae</taxon>
        <taxon>Trichonephila</taxon>
        <taxon>Trichonephila inaurata</taxon>
    </lineage>
</organism>
<dbReference type="SUPFAM" id="SSF51730">
    <property type="entry name" value="FAD-linked oxidoreductase"/>
    <property type="match status" value="1"/>
</dbReference>
<dbReference type="GO" id="GO:0004657">
    <property type="term" value="F:proline dehydrogenase activity"/>
    <property type="evidence" value="ECO:0007669"/>
    <property type="project" value="UniProtKB-EC"/>
</dbReference>
<evidence type="ECO:0000313" key="7">
    <source>
        <dbReference type="EMBL" id="GFY68283.1"/>
    </source>
</evidence>
<comment type="cofactor">
    <cofactor evidence="5">
        <name>FAD</name>
        <dbReference type="ChEBI" id="CHEBI:57692"/>
    </cofactor>
</comment>
<comment type="caution">
    <text evidence="7">The sequence shown here is derived from an EMBL/GenBank/DDBJ whole genome shotgun (WGS) entry which is preliminary data.</text>
</comment>
<keyword evidence="3 5" id="KW-0560">Oxidoreductase</keyword>
<sequence length="88" mass="10093">MGKRKKRSKLCEFRPVIWNGDRSYPLAERGFAVYKSVPYGSLVEVLPYLARRALENKGVLDGARKEHALLVKELRTRLLPRPFGVNIP</sequence>
<reference evidence="7" key="1">
    <citation type="submission" date="2020-08" db="EMBL/GenBank/DDBJ databases">
        <title>Multicomponent nature underlies the extraordinary mechanical properties of spider dragline silk.</title>
        <authorList>
            <person name="Kono N."/>
            <person name="Nakamura H."/>
            <person name="Mori M."/>
            <person name="Yoshida Y."/>
            <person name="Ohtoshi R."/>
            <person name="Malay A.D."/>
            <person name="Moran D.A.P."/>
            <person name="Tomita M."/>
            <person name="Numata K."/>
            <person name="Arakawa K."/>
        </authorList>
    </citation>
    <scope>NUCLEOTIDE SEQUENCE</scope>
</reference>
<dbReference type="GO" id="GO:0005739">
    <property type="term" value="C:mitochondrion"/>
    <property type="evidence" value="ECO:0007669"/>
    <property type="project" value="TreeGrafter"/>
</dbReference>
<dbReference type="GO" id="GO:0010133">
    <property type="term" value="P:L-proline catabolic process to L-glutamate"/>
    <property type="evidence" value="ECO:0007669"/>
    <property type="project" value="TreeGrafter"/>
</dbReference>
<comment type="similarity">
    <text evidence="2 5">Belongs to the proline oxidase family.</text>
</comment>
<dbReference type="EMBL" id="BMAV01016971">
    <property type="protein sequence ID" value="GFY68283.1"/>
    <property type="molecule type" value="Genomic_DNA"/>
</dbReference>
<evidence type="ECO:0000313" key="8">
    <source>
        <dbReference type="Proteomes" id="UP000886998"/>
    </source>
</evidence>
<proteinExistence type="inferred from homology"/>
<dbReference type="PANTHER" id="PTHR13914">
    <property type="entry name" value="PROLINE OXIDASE"/>
    <property type="match status" value="1"/>
</dbReference>
<comment type="function">
    <text evidence="5">Converts proline to delta-1-pyrroline-5-carboxylate.</text>
</comment>
<evidence type="ECO:0000256" key="1">
    <source>
        <dbReference type="ARBA" id="ARBA00004739"/>
    </source>
</evidence>
<dbReference type="InterPro" id="IPR015659">
    <property type="entry name" value="Proline_oxidase"/>
</dbReference>
<accession>A0A8X7CGK8</accession>
<dbReference type="EC" id="1.5.5.2" evidence="5"/>